<feature type="compositionally biased region" description="Pro residues" evidence="1">
    <location>
        <begin position="361"/>
        <end position="372"/>
    </location>
</feature>
<evidence type="ECO:0000313" key="4">
    <source>
        <dbReference type="Proteomes" id="UP000694843"/>
    </source>
</evidence>
<proteinExistence type="predicted"/>
<feature type="compositionally biased region" description="Polar residues" evidence="1">
    <location>
        <begin position="54"/>
        <end position="67"/>
    </location>
</feature>
<evidence type="ECO:0000256" key="3">
    <source>
        <dbReference type="SAM" id="SignalP"/>
    </source>
</evidence>
<feature type="compositionally biased region" description="Basic and acidic residues" evidence="1">
    <location>
        <begin position="42"/>
        <end position="52"/>
    </location>
</feature>
<organism evidence="4 5">
    <name type="scientific">Hyalella azteca</name>
    <name type="common">Amphipod</name>
    <dbReference type="NCBI Taxonomy" id="294128"/>
    <lineage>
        <taxon>Eukaryota</taxon>
        <taxon>Metazoa</taxon>
        <taxon>Ecdysozoa</taxon>
        <taxon>Arthropoda</taxon>
        <taxon>Crustacea</taxon>
        <taxon>Multicrustacea</taxon>
        <taxon>Malacostraca</taxon>
        <taxon>Eumalacostraca</taxon>
        <taxon>Peracarida</taxon>
        <taxon>Amphipoda</taxon>
        <taxon>Senticaudata</taxon>
        <taxon>Talitrida</taxon>
        <taxon>Talitroidea</taxon>
        <taxon>Hyalellidae</taxon>
        <taxon>Hyalella</taxon>
    </lineage>
</organism>
<protein>
    <submittedName>
        <fullName evidence="5">Uncharacterized protein LOC108670234</fullName>
    </submittedName>
</protein>
<accession>A0A8B7NHS3</accession>
<name>A0A8B7NHS3_HYAAZ</name>
<keyword evidence="2" id="KW-1133">Transmembrane helix</keyword>
<dbReference type="GeneID" id="108670234"/>
<evidence type="ECO:0000313" key="5">
    <source>
        <dbReference type="RefSeq" id="XP_018013184.1"/>
    </source>
</evidence>
<keyword evidence="4" id="KW-1185">Reference proteome</keyword>
<feature type="region of interest" description="Disordered" evidence="1">
    <location>
        <begin position="28"/>
        <end position="67"/>
    </location>
</feature>
<feature type="region of interest" description="Disordered" evidence="1">
    <location>
        <begin position="359"/>
        <end position="388"/>
    </location>
</feature>
<reference evidence="5" key="1">
    <citation type="submission" date="2025-08" db="UniProtKB">
        <authorList>
            <consortium name="RefSeq"/>
        </authorList>
    </citation>
    <scope>IDENTIFICATION</scope>
    <source>
        <tissue evidence="5">Whole organism</tissue>
    </source>
</reference>
<feature type="region of interest" description="Disordered" evidence="1">
    <location>
        <begin position="487"/>
        <end position="507"/>
    </location>
</feature>
<evidence type="ECO:0000256" key="2">
    <source>
        <dbReference type="SAM" id="Phobius"/>
    </source>
</evidence>
<gene>
    <name evidence="5" type="primary">LOC108670234</name>
</gene>
<dbReference type="Proteomes" id="UP000694843">
    <property type="component" value="Unplaced"/>
</dbReference>
<keyword evidence="2" id="KW-0812">Transmembrane</keyword>
<dbReference type="RefSeq" id="XP_018013184.1">
    <property type="nucleotide sequence ID" value="XM_018157695.2"/>
</dbReference>
<feature type="compositionally biased region" description="Low complexity" evidence="1">
    <location>
        <begin position="493"/>
        <end position="507"/>
    </location>
</feature>
<feature type="signal peptide" evidence="3">
    <location>
        <begin position="1"/>
        <end position="24"/>
    </location>
</feature>
<keyword evidence="2" id="KW-0472">Membrane</keyword>
<dbReference type="KEGG" id="hazt:108670234"/>
<keyword evidence="3" id="KW-0732">Signal</keyword>
<dbReference type="AlphaFoldDB" id="A0A8B7NHS3"/>
<feature type="chain" id="PRO_5034222807" evidence="3">
    <location>
        <begin position="25"/>
        <end position="507"/>
    </location>
</feature>
<feature type="compositionally biased region" description="Polar residues" evidence="1">
    <location>
        <begin position="29"/>
        <end position="39"/>
    </location>
</feature>
<dbReference type="PROSITE" id="PS51257">
    <property type="entry name" value="PROKAR_LIPOPROTEIN"/>
    <property type="match status" value="1"/>
</dbReference>
<dbReference type="OrthoDB" id="6378302at2759"/>
<evidence type="ECO:0000256" key="1">
    <source>
        <dbReference type="SAM" id="MobiDB-lite"/>
    </source>
</evidence>
<feature type="transmembrane region" description="Helical" evidence="2">
    <location>
        <begin position="454"/>
        <end position="478"/>
    </location>
</feature>
<sequence length="507" mass="56145">MKTTSRRMVTLVVLLATAGAMVSCFPNDPRTNTHFTSGSFDFPREGEYDPRGNGRQQPHNYDNNNNGWLVNKNRGRGNNWDPNSKFDGGVNARPVSNIQDHPSLNLDDIDNDNRVPVRNFGNNRNDRYNNNRYNHNNNIFGGAPMPGILPHQPTLLDAHLRPQLPRHEGNAQSGPTNPNQPLDVGPAFEGCERHPGPQNAEWMQEGHYQTIAQPMQHGSHIAVYPLTTLAPSYTLKITMPSVNYQVAIQGTHVRLEKCGTKRGRCEVQDEKATKSKDLLRPQTWNYFYSQVLPNQLTIGINEEVEVMSMNDIPTDELKEAEWLVMTGDGRSDDGSSHASGDGAFVAQYPCAEYVAAHMPTTPYPGRQPPSPNYNPTRPSYNPHAPGLHPNNPTMPGATHYNPFDPMDTRTDPHSHTHVNDTHTTQYLHTTDSPSFTDAVFHTTAAPEQEGGASAALIVGVIVAILIVILIVAIVLTVIKKQRSMTVNEGTPLSEQQTSAKQEQQQAK</sequence>